<dbReference type="GO" id="GO:0005886">
    <property type="term" value="C:plasma membrane"/>
    <property type="evidence" value="ECO:0007669"/>
    <property type="project" value="UniProtKB-SubCell"/>
</dbReference>
<feature type="transmembrane region" description="Helical" evidence="5">
    <location>
        <begin position="12"/>
        <end position="34"/>
    </location>
</feature>
<dbReference type="RefSeq" id="WP_189425629.1">
    <property type="nucleotide sequence ID" value="NZ_BMZE01000002.1"/>
</dbReference>
<keyword evidence="5" id="KW-0813">Transport</keyword>
<evidence type="ECO:0000313" key="8">
    <source>
        <dbReference type="Proteomes" id="UP000646579"/>
    </source>
</evidence>
<dbReference type="InterPro" id="IPR000515">
    <property type="entry name" value="MetI-like"/>
</dbReference>
<keyword evidence="8" id="KW-1185">Reference proteome</keyword>
<reference evidence="7" key="1">
    <citation type="journal article" date="2014" name="Int. J. Syst. Evol. Microbiol.">
        <title>Complete genome sequence of Corynebacterium casei LMG S-19264T (=DSM 44701T), isolated from a smear-ripened cheese.</title>
        <authorList>
            <consortium name="US DOE Joint Genome Institute (JGI-PGF)"/>
            <person name="Walter F."/>
            <person name="Albersmeier A."/>
            <person name="Kalinowski J."/>
            <person name="Ruckert C."/>
        </authorList>
    </citation>
    <scope>NUCLEOTIDE SEQUENCE</scope>
    <source>
        <strain evidence="7">KCTC 32437</strain>
    </source>
</reference>
<keyword evidence="2 5" id="KW-0812">Transmembrane</keyword>
<dbReference type="PROSITE" id="PS50928">
    <property type="entry name" value="ABC_TM1"/>
    <property type="match status" value="1"/>
</dbReference>
<evidence type="ECO:0000259" key="6">
    <source>
        <dbReference type="PROSITE" id="PS50928"/>
    </source>
</evidence>
<evidence type="ECO:0000256" key="2">
    <source>
        <dbReference type="ARBA" id="ARBA00022692"/>
    </source>
</evidence>
<feature type="transmembrane region" description="Helical" evidence="5">
    <location>
        <begin position="190"/>
        <end position="210"/>
    </location>
</feature>
<dbReference type="EMBL" id="BMZE01000002">
    <property type="protein sequence ID" value="GHA25123.1"/>
    <property type="molecule type" value="Genomic_DNA"/>
</dbReference>
<evidence type="ECO:0000256" key="4">
    <source>
        <dbReference type="ARBA" id="ARBA00023136"/>
    </source>
</evidence>
<dbReference type="Pfam" id="PF00528">
    <property type="entry name" value="BPD_transp_1"/>
    <property type="match status" value="1"/>
</dbReference>
<evidence type="ECO:0000256" key="1">
    <source>
        <dbReference type="ARBA" id="ARBA00004651"/>
    </source>
</evidence>
<accession>A0A918S594</accession>
<keyword evidence="3 5" id="KW-1133">Transmembrane helix</keyword>
<dbReference type="InterPro" id="IPR035906">
    <property type="entry name" value="MetI-like_sf"/>
</dbReference>
<evidence type="ECO:0000256" key="3">
    <source>
        <dbReference type="ARBA" id="ARBA00022989"/>
    </source>
</evidence>
<dbReference type="Gene3D" id="1.10.3720.10">
    <property type="entry name" value="MetI-like"/>
    <property type="match status" value="1"/>
</dbReference>
<feature type="transmembrane region" description="Helical" evidence="5">
    <location>
        <begin position="247"/>
        <end position="267"/>
    </location>
</feature>
<reference evidence="7" key="2">
    <citation type="submission" date="2020-09" db="EMBL/GenBank/DDBJ databases">
        <authorList>
            <person name="Sun Q."/>
            <person name="Kim S."/>
        </authorList>
    </citation>
    <scope>NUCLEOTIDE SEQUENCE</scope>
    <source>
        <strain evidence="7">KCTC 32437</strain>
    </source>
</reference>
<dbReference type="CDD" id="cd06261">
    <property type="entry name" value="TM_PBP2"/>
    <property type="match status" value="1"/>
</dbReference>
<dbReference type="GO" id="GO:0055085">
    <property type="term" value="P:transmembrane transport"/>
    <property type="evidence" value="ECO:0007669"/>
    <property type="project" value="InterPro"/>
</dbReference>
<feature type="transmembrane region" description="Helical" evidence="5">
    <location>
        <begin position="79"/>
        <end position="104"/>
    </location>
</feature>
<organism evidence="7 8">
    <name type="scientific">Devosia pacifica</name>
    <dbReference type="NCBI Taxonomy" id="1335967"/>
    <lineage>
        <taxon>Bacteria</taxon>
        <taxon>Pseudomonadati</taxon>
        <taxon>Pseudomonadota</taxon>
        <taxon>Alphaproteobacteria</taxon>
        <taxon>Hyphomicrobiales</taxon>
        <taxon>Devosiaceae</taxon>
        <taxon>Devosia</taxon>
    </lineage>
</organism>
<evidence type="ECO:0000313" key="7">
    <source>
        <dbReference type="EMBL" id="GHA25123.1"/>
    </source>
</evidence>
<name>A0A918S594_9HYPH</name>
<keyword evidence="4 5" id="KW-0472">Membrane</keyword>
<protein>
    <submittedName>
        <fullName evidence="7">Peptide ABC transporter</fullName>
    </submittedName>
</protein>
<comment type="subcellular location">
    <subcellularLocation>
        <location evidence="1 5">Cell membrane</location>
        <topology evidence="1 5">Multi-pass membrane protein</topology>
    </subcellularLocation>
</comment>
<gene>
    <name evidence="7" type="ORF">GCM10007989_21000</name>
</gene>
<feature type="domain" description="ABC transmembrane type-1" evidence="6">
    <location>
        <begin position="75"/>
        <end position="268"/>
    </location>
</feature>
<proteinExistence type="inferred from homology"/>
<feature type="transmembrane region" description="Helical" evidence="5">
    <location>
        <begin position="124"/>
        <end position="150"/>
    </location>
</feature>
<dbReference type="PANTHER" id="PTHR42729:SF1">
    <property type="entry name" value="OLIGO_DIPEPTIDE TRANSPORT, PERMEASE PROTEIN (DPPC-2)"/>
    <property type="match status" value="1"/>
</dbReference>
<comment type="similarity">
    <text evidence="5">Belongs to the binding-protein-dependent transport system permease family.</text>
</comment>
<sequence>MQRITSMFHNAPFRLYLGILLLVLCVILGFILPWFAPDNPLTWYTAPRNQESSLVYPLGTTSLGQDIFWLLTWALRNSLILGLAVAFFSTLIGVFLGLAAGYAGGILDRFLSFCMDALLCVPSLPILILLAALFGGQLSLPVIGVALVIFNWPYPARQVRAVALSMREREFINVAWFSGESGVRILVRHIFPYIAGWSAANFINTVLVGVTTESALAVIGLSSATQATLGTMIYWAIEYQALLAERYVWIGSPVVAVLLLFIGLFLVSSGLTMQSAARRLGL</sequence>
<dbReference type="AlphaFoldDB" id="A0A918S594"/>
<feature type="transmembrane region" description="Helical" evidence="5">
    <location>
        <begin position="216"/>
        <end position="235"/>
    </location>
</feature>
<dbReference type="PANTHER" id="PTHR42729">
    <property type="entry name" value="OLIGO/DIPEPTIDE TRANSPORT, PERMEASE PROTEIN (DPPC-2)"/>
    <property type="match status" value="1"/>
</dbReference>
<comment type="caution">
    <text evidence="7">The sequence shown here is derived from an EMBL/GenBank/DDBJ whole genome shotgun (WGS) entry which is preliminary data.</text>
</comment>
<evidence type="ECO:0000256" key="5">
    <source>
        <dbReference type="RuleBase" id="RU363032"/>
    </source>
</evidence>
<dbReference type="SUPFAM" id="SSF161098">
    <property type="entry name" value="MetI-like"/>
    <property type="match status" value="1"/>
</dbReference>
<dbReference type="Proteomes" id="UP000646579">
    <property type="component" value="Unassembled WGS sequence"/>
</dbReference>